<proteinExistence type="predicted"/>
<dbReference type="RefSeq" id="WP_127830707.1">
    <property type="nucleotide sequence ID" value="NZ_RZYA01000013.1"/>
</dbReference>
<dbReference type="EMBL" id="RZYA01000013">
    <property type="protein sequence ID" value="RVU21426.1"/>
    <property type="molecule type" value="Genomic_DNA"/>
</dbReference>
<evidence type="ECO:0008006" key="4">
    <source>
        <dbReference type="Google" id="ProtNLM"/>
    </source>
</evidence>
<feature type="chain" id="PRO_5038580906" description="DUF3558 domain-containing protein" evidence="1">
    <location>
        <begin position="25"/>
        <end position="218"/>
    </location>
</feature>
<gene>
    <name evidence="2" type="ORF">EOT10_25755</name>
</gene>
<sequence length="218" mass="23107">MNLNARRRSGYQAAAIVAAAVLLAGCGSGGGADGMPTARPVGTLKARHVKAALPDKEALPGWRQIGSRQIDTHGYLCQVVAGDACNDVIATGTANFTRGAQRTTKWLRFSFTVYSCRTVSAAQLLYEAMPDYDKRADGAKTPALGDESAASSSLLNGEHPVSIYHDKVRIGTTVLWTFAMGTEEAVTSERAELAAKLQVERVQQAHLGLKPSAHADVP</sequence>
<reference evidence="2 3" key="1">
    <citation type="submission" date="2019-01" db="EMBL/GenBank/DDBJ databases">
        <title>Genome sequences of Streptomyces and Rhizobium isolates collected from root and soil.</title>
        <authorList>
            <person name="Chhettri S."/>
            <person name="Sevigny J.L."/>
            <person name="Sen A."/>
            <person name="Ennis N."/>
            <person name="Tisa L."/>
        </authorList>
    </citation>
    <scope>NUCLEOTIDE SEQUENCE [LARGE SCALE GENOMIC DNA]</scope>
    <source>
        <strain evidence="2 3">San01</strain>
    </source>
</reference>
<feature type="signal peptide" evidence="1">
    <location>
        <begin position="1"/>
        <end position="24"/>
    </location>
</feature>
<name>A0A3S2VZI5_9ACTN</name>
<dbReference type="PROSITE" id="PS51257">
    <property type="entry name" value="PROKAR_LIPOPROTEIN"/>
    <property type="match status" value="1"/>
</dbReference>
<organism evidence="2 3">
    <name type="scientific">Streptomyces antnestii</name>
    <dbReference type="NCBI Taxonomy" id="2494256"/>
    <lineage>
        <taxon>Bacteria</taxon>
        <taxon>Bacillati</taxon>
        <taxon>Actinomycetota</taxon>
        <taxon>Actinomycetes</taxon>
        <taxon>Kitasatosporales</taxon>
        <taxon>Streptomycetaceae</taxon>
        <taxon>Streptomyces</taxon>
    </lineage>
</organism>
<keyword evidence="1" id="KW-0732">Signal</keyword>
<comment type="caution">
    <text evidence="2">The sequence shown here is derived from an EMBL/GenBank/DDBJ whole genome shotgun (WGS) entry which is preliminary data.</text>
</comment>
<evidence type="ECO:0000256" key="1">
    <source>
        <dbReference type="SAM" id="SignalP"/>
    </source>
</evidence>
<dbReference type="Proteomes" id="UP000283128">
    <property type="component" value="Unassembled WGS sequence"/>
</dbReference>
<dbReference type="AlphaFoldDB" id="A0A3S2VZI5"/>
<accession>A0A3S2VZI5</accession>
<evidence type="ECO:0000313" key="2">
    <source>
        <dbReference type="EMBL" id="RVU21426.1"/>
    </source>
</evidence>
<evidence type="ECO:0000313" key="3">
    <source>
        <dbReference type="Proteomes" id="UP000283128"/>
    </source>
</evidence>
<protein>
    <recommendedName>
        <fullName evidence="4">DUF3558 domain-containing protein</fullName>
    </recommendedName>
</protein>
<dbReference type="OrthoDB" id="4203289at2"/>
<keyword evidence="3" id="KW-1185">Reference proteome</keyword>